<dbReference type="OrthoDB" id="2055329at2"/>
<evidence type="ECO:0000313" key="1">
    <source>
        <dbReference type="EMBL" id="NDO69875.1"/>
    </source>
</evidence>
<name>A0A9X5C8V5_9FIRM</name>
<comment type="caution">
    <text evidence="1">The sequence shown here is derived from an EMBL/GenBank/DDBJ whole genome shotgun (WGS) entry which is preliminary data.</text>
</comment>
<evidence type="ECO:0000313" key="2">
    <source>
        <dbReference type="Proteomes" id="UP000474104"/>
    </source>
</evidence>
<dbReference type="Proteomes" id="UP000474104">
    <property type="component" value="Unassembled WGS sequence"/>
</dbReference>
<protein>
    <submittedName>
        <fullName evidence="1">Uncharacterized protein</fullName>
    </submittedName>
</protein>
<dbReference type="AlphaFoldDB" id="A0A9X5C8V5"/>
<dbReference type="EMBL" id="VIRB01000085">
    <property type="protein sequence ID" value="NDO69875.1"/>
    <property type="molecule type" value="Genomic_DNA"/>
</dbReference>
<dbReference type="RefSeq" id="WP_044990370.1">
    <property type="nucleotide sequence ID" value="NZ_CASCYM010000005.1"/>
</dbReference>
<reference evidence="1 2" key="1">
    <citation type="submission" date="2019-07" db="EMBL/GenBank/DDBJ databases">
        <title>Draft genome sequences of 15 bacterial species constituting the stable defined intestinal microbiota of the GM15 gnotobiotic mouse model.</title>
        <authorList>
            <person name="Elie C."/>
            <person name="Mathieu A."/>
            <person name="Saliou A."/>
            <person name="Darnaud M."/>
            <person name="Leulier F."/>
            <person name="Tamellini A."/>
        </authorList>
    </citation>
    <scope>NUCLEOTIDE SEQUENCE [LARGE SCALE GENOMIC DNA]</scope>
    <source>
        <strain evidence="2">ASF 502</strain>
    </source>
</reference>
<accession>A0A9X5C8V5</accession>
<sequence>MGKSVLIIDTPADCRDCTVRSLADDCLATGRHVKGYRENKCRPEWCPLEEVKESSVKRCISHLERHGYIALEFHGGSKKDMQKAAKCSCSVCLVQ</sequence>
<proteinExistence type="predicted"/>
<organism evidence="1 2">
    <name type="scientific">Schaedlerella arabinosiphila</name>
    <dbReference type="NCBI Taxonomy" id="2044587"/>
    <lineage>
        <taxon>Bacteria</taxon>
        <taxon>Bacillati</taxon>
        <taxon>Bacillota</taxon>
        <taxon>Clostridia</taxon>
        <taxon>Lachnospirales</taxon>
        <taxon>Lachnospiraceae</taxon>
        <taxon>Schaedlerella</taxon>
    </lineage>
</organism>
<gene>
    <name evidence="1" type="ORF">FMM80_14810</name>
</gene>